<keyword evidence="1" id="KW-0539">Nucleus</keyword>
<feature type="region of interest" description="Disordered" evidence="2">
    <location>
        <begin position="192"/>
        <end position="251"/>
    </location>
</feature>
<evidence type="ECO:0000256" key="1">
    <source>
        <dbReference type="ARBA" id="ARBA00023242"/>
    </source>
</evidence>
<feature type="compositionally biased region" description="Polar residues" evidence="2">
    <location>
        <begin position="555"/>
        <end position="574"/>
    </location>
</feature>
<sequence>MASTSTNPFTSFTITQPFLGAPLNFVPALGSQELEQLVDAYVLGNASKQDKLSEVTIDFYNHATVDLNTGALVKTYNVFAFEQSPSESQSSFSPSMYTPSPSASMSFGDSAYGSLSMTPPARKSGGRVSKKPTKKDAKKVAEARLPGFSIMTKDGIDVTSTAGRGTKTKEQREHAHLMRIMRACDACKKKKIRCDPSHSRQSNEMSRCSTVSTGQTFSGSGGGSNSRVNPSPTLSTPSLSQESSIPSQSNTPSYGAIDDFVLFPEDGSSWNPADMSIAEDADLSQFNFDINLDIPMNSGDFDFSNFDSMQQVDFNQLSYLPATPQLGMDQWAGLPSSHSRPHPSSFTQDARQLDVNSQDSWIDALADSIYNRRAQPSSFSQESGESSIFSTSNVSPQTVGTLADEIWPDGPGDSLSSSQSNGHVRQPPSQRSLDEPSADLSPMNSSTTSPYLSHTQSRSDGSPTAVSNYSPAEWSGAGSLASSRSSLQTDNLQYWTELTDKTRRGHESPAAALASRQLSSSSSSSSQGHDTDSTAREERPATRVYTGLQHREGIPSQSPTSLQNPPRPTQSSLGFSNDVFGLANTCTLVSESLRSVKQGLAECPSLSGDLQKLRTVLVQYNSATLNANIQRDDVGRDTAGQIHAFGQQLQRLSATLRQCQVQDSPLPQGYLPQCQLQIRKLLRSLCARINSLQTPGTGSPSAGGDFYQPLTSGRNLQLFVPSFEGHDRDRHTELRAAPGIESLYDDHLNAQDSRSTPPRPDSHAVLLQEDEKRYALAFYKDSYQGAFAPGVDSGSTVTAIQDTPSYSLLTKQVDCTVVKASSDGLLENTEIGSGMRTSPDDQEQHARGNLNSVFQIIDRQQEIAEETQPSVQYVGRSRDESQLEVHDAFSRGSIPRTTVSNVGAVAFAPVLDTVMHYSKVIVCAAMASALVASITQTSVSMLLSLFIPVSALLLSAPRQVQLAALACLAVLAVSNTVLFKDFQKGCQEWTEGSSLASIARVAVCATLVATPPSLSAVATRLSLLGGKKNDCYGANLEVDSPSIWIVLDTTDLNGLR</sequence>
<dbReference type="CDD" id="cd00067">
    <property type="entry name" value="GAL4"/>
    <property type="match status" value="1"/>
</dbReference>
<protein>
    <recommendedName>
        <fullName evidence="5">Zn(2)-C6 fungal-type domain-containing protein</fullName>
    </recommendedName>
</protein>
<feature type="compositionally biased region" description="Low complexity" evidence="2">
    <location>
        <begin position="377"/>
        <end position="392"/>
    </location>
</feature>
<feature type="region of interest" description="Disordered" evidence="2">
    <location>
        <begin position="500"/>
        <end position="574"/>
    </location>
</feature>
<comment type="caution">
    <text evidence="3">The sequence shown here is derived from an EMBL/GenBank/DDBJ whole genome shotgun (WGS) entry which is preliminary data.</text>
</comment>
<evidence type="ECO:0008006" key="5">
    <source>
        <dbReference type="Google" id="ProtNLM"/>
    </source>
</evidence>
<dbReference type="GO" id="GO:0000981">
    <property type="term" value="F:DNA-binding transcription factor activity, RNA polymerase II-specific"/>
    <property type="evidence" value="ECO:0007669"/>
    <property type="project" value="InterPro"/>
</dbReference>
<evidence type="ECO:0000313" key="4">
    <source>
        <dbReference type="Proteomes" id="UP000462212"/>
    </source>
</evidence>
<feature type="compositionally biased region" description="Low complexity" evidence="2">
    <location>
        <begin position="209"/>
        <end position="218"/>
    </location>
</feature>
<gene>
    <name evidence="3" type="ORF">LSUB1_G003382</name>
</gene>
<dbReference type="InterPro" id="IPR001138">
    <property type="entry name" value="Zn2Cys6_DnaBD"/>
</dbReference>
<dbReference type="OrthoDB" id="4850804at2759"/>
<evidence type="ECO:0000313" key="3">
    <source>
        <dbReference type="EMBL" id="TVY40137.1"/>
    </source>
</evidence>
<reference evidence="3 4" key="1">
    <citation type="submission" date="2018-05" db="EMBL/GenBank/DDBJ databases">
        <title>Genome sequencing and assembly of the regulated plant pathogen Lachnellula willkommii and related sister species for the development of diagnostic species identification markers.</title>
        <authorList>
            <person name="Giroux E."/>
            <person name="Bilodeau G."/>
        </authorList>
    </citation>
    <scope>NUCLEOTIDE SEQUENCE [LARGE SCALE GENOMIC DNA]</scope>
    <source>
        <strain evidence="3 4">CBS 197.66</strain>
    </source>
</reference>
<dbReference type="InterPro" id="IPR036864">
    <property type="entry name" value="Zn2-C6_fun-type_DNA-bd_sf"/>
</dbReference>
<feature type="compositionally biased region" description="Polar residues" evidence="2">
    <location>
        <begin position="199"/>
        <end position="208"/>
    </location>
</feature>
<keyword evidence="4" id="KW-1185">Reference proteome</keyword>
<name>A0A8H8RSJ5_9HELO</name>
<feature type="region of interest" description="Disordered" evidence="2">
    <location>
        <begin position="376"/>
        <end position="486"/>
    </location>
</feature>
<feature type="compositionally biased region" description="Low complexity" evidence="2">
    <location>
        <begin position="508"/>
        <end position="527"/>
    </location>
</feature>
<proteinExistence type="predicted"/>
<feature type="compositionally biased region" description="Low complexity" evidence="2">
    <location>
        <begin position="230"/>
        <end position="249"/>
    </location>
</feature>
<dbReference type="AlphaFoldDB" id="A0A8H8RSJ5"/>
<feature type="region of interest" description="Disordered" evidence="2">
    <location>
        <begin position="114"/>
        <end position="146"/>
    </location>
</feature>
<evidence type="ECO:0000256" key="2">
    <source>
        <dbReference type="SAM" id="MobiDB-lite"/>
    </source>
</evidence>
<dbReference type="SUPFAM" id="SSF57701">
    <property type="entry name" value="Zn2/Cys6 DNA-binding domain"/>
    <property type="match status" value="1"/>
</dbReference>
<feature type="compositionally biased region" description="Basic residues" evidence="2">
    <location>
        <begin position="124"/>
        <end position="133"/>
    </location>
</feature>
<feature type="compositionally biased region" description="Polar residues" evidence="2">
    <location>
        <begin position="414"/>
        <end position="431"/>
    </location>
</feature>
<feature type="compositionally biased region" description="Basic and acidic residues" evidence="2">
    <location>
        <begin position="529"/>
        <end position="541"/>
    </location>
</feature>
<feature type="compositionally biased region" description="Polar residues" evidence="2">
    <location>
        <begin position="442"/>
        <end position="470"/>
    </location>
</feature>
<dbReference type="EMBL" id="QGMJ01000193">
    <property type="protein sequence ID" value="TVY40137.1"/>
    <property type="molecule type" value="Genomic_DNA"/>
</dbReference>
<accession>A0A8H8RSJ5</accession>
<feature type="compositionally biased region" description="Low complexity" evidence="2">
    <location>
        <begin position="475"/>
        <end position="486"/>
    </location>
</feature>
<dbReference type="Proteomes" id="UP000462212">
    <property type="component" value="Unassembled WGS sequence"/>
</dbReference>
<dbReference type="GO" id="GO:0008270">
    <property type="term" value="F:zinc ion binding"/>
    <property type="evidence" value="ECO:0007669"/>
    <property type="project" value="InterPro"/>
</dbReference>
<organism evidence="3 4">
    <name type="scientific">Lachnellula subtilissima</name>
    <dbReference type="NCBI Taxonomy" id="602034"/>
    <lineage>
        <taxon>Eukaryota</taxon>
        <taxon>Fungi</taxon>
        <taxon>Dikarya</taxon>
        <taxon>Ascomycota</taxon>
        <taxon>Pezizomycotina</taxon>
        <taxon>Leotiomycetes</taxon>
        <taxon>Helotiales</taxon>
        <taxon>Lachnaceae</taxon>
        <taxon>Lachnellula</taxon>
    </lineage>
</organism>